<dbReference type="PANTHER" id="PTHR42988:SF2">
    <property type="entry name" value="CYCLIC NUCLEOTIDE PHOSPHODIESTERASE CBUA0032-RELATED"/>
    <property type="match status" value="1"/>
</dbReference>
<dbReference type="InterPro" id="IPR004843">
    <property type="entry name" value="Calcineurin-like_PHP"/>
</dbReference>
<dbReference type="AlphaFoldDB" id="A0A317JZV4"/>
<evidence type="ECO:0000313" key="7">
    <source>
        <dbReference type="Proteomes" id="UP000245683"/>
    </source>
</evidence>
<sequence length="296" mass="30754">MRRGEAPVTVRHRILHLSDTHLNSPDVDASAALARILYDACFVPEVDLVVVSGDIADDGSAEGCAGVREQVGRFGAERGIPHVYCTGNHDTREAFAAALGSGHLAADGTDIGTTMAGASGERAAVSSVAGLRVITLDSLVPGQVHGHLDPAQLAWLRDVLAEPAAAGTVLVLHHPPIAVPTSPIMDSVNLRNAGDLADAVQGTDVQAILCGHFHLQLSGLLRGIPVWVTPGVVTRIDFTAPPRRERAVLGAGATVVDLGGPTSPLFHVLHARDPRAGEQVYLVDAVSGEDVVGEEP</sequence>
<comment type="similarity">
    <text evidence="4">Belongs to the cyclic nucleotide phosphodiesterase class-III family.</text>
</comment>
<evidence type="ECO:0000256" key="2">
    <source>
        <dbReference type="ARBA" id="ARBA00022801"/>
    </source>
</evidence>
<dbReference type="Gene3D" id="3.60.21.10">
    <property type="match status" value="1"/>
</dbReference>
<evidence type="ECO:0000256" key="1">
    <source>
        <dbReference type="ARBA" id="ARBA00022723"/>
    </source>
</evidence>
<dbReference type="Proteomes" id="UP000245683">
    <property type="component" value="Unassembled WGS sequence"/>
</dbReference>
<dbReference type="PANTHER" id="PTHR42988">
    <property type="entry name" value="PHOSPHOHYDROLASE"/>
    <property type="match status" value="1"/>
</dbReference>
<keyword evidence="3" id="KW-0408">Iron</keyword>
<evidence type="ECO:0000313" key="6">
    <source>
        <dbReference type="EMBL" id="PWU46337.1"/>
    </source>
</evidence>
<dbReference type="InterPro" id="IPR029052">
    <property type="entry name" value="Metallo-depent_PP-like"/>
</dbReference>
<accession>A0A317JZV4</accession>
<dbReference type="OrthoDB" id="5241795at2"/>
<evidence type="ECO:0000256" key="3">
    <source>
        <dbReference type="ARBA" id="ARBA00023004"/>
    </source>
</evidence>
<gene>
    <name evidence="6" type="ORF">DLJ46_18430</name>
</gene>
<feature type="domain" description="Calcineurin-like phosphoesterase" evidence="5">
    <location>
        <begin position="13"/>
        <end position="214"/>
    </location>
</feature>
<organism evidence="6 7">
    <name type="scientific">Micromonospora globispora</name>
    <dbReference type="NCBI Taxonomy" id="1450148"/>
    <lineage>
        <taxon>Bacteria</taxon>
        <taxon>Bacillati</taxon>
        <taxon>Actinomycetota</taxon>
        <taxon>Actinomycetes</taxon>
        <taxon>Micromonosporales</taxon>
        <taxon>Micromonosporaceae</taxon>
        <taxon>Micromonospora</taxon>
    </lineage>
</organism>
<keyword evidence="1" id="KW-0479">Metal-binding</keyword>
<dbReference type="GO" id="GO:0016787">
    <property type="term" value="F:hydrolase activity"/>
    <property type="evidence" value="ECO:0007669"/>
    <property type="project" value="UniProtKB-KW"/>
</dbReference>
<evidence type="ECO:0000256" key="4">
    <source>
        <dbReference type="ARBA" id="ARBA00025742"/>
    </source>
</evidence>
<evidence type="ECO:0000259" key="5">
    <source>
        <dbReference type="Pfam" id="PF00149"/>
    </source>
</evidence>
<proteinExistence type="inferred from homology"/>
<keyword evidence="7" id="KW-1185">Reference proteome</keyword>
<dbReference type="Pfam" id="PF00149">
    <property type="entry name" value="Metallophos"/>
    <property type="match status" value="1"/>
</dbReference>
<keyword evidence="2" id="KW-0378">Hydrolase</keyword>
<dbReference type="SUPFAM" id="SSF56300">
    <property type="entry name" value="Metallo-dependent phosphatases"/>
    <property type="match status" value="1"/>
</dbReference>
<name>A0A317JZV4_9ACTN</name>
<comment type="caution">
    <text evidence="6">The sequence shown here is derived from an EMBL/GenBank/DDBJ whole genome shotgun (WGS) entry which is preliminary data.</text>
</comment>
<protein>
    <submittedName>
        <fullName evidence="6">Metallophosphoesterase</fullName>
    </submittedName>
</protein>
<dbReference type="EMBL" id="QGSV01000222">
    <property type="protein sequence ID" value="PWU46337.1"/>
    <property type="molecule type" value="Genomic_DNA"/>
</dbReference>
<dbReference type="InterPro" id="IPR050884">
    <property type="entry name" value="CNP_phosphodiesterase-III"/>
</dbReference>
<reference evidence="7" key="1">
    <citation type="submission" date="2018-05" db="EMBL/GenBank/DDBJ databases">
        <title>Micromonospora globispora sp. nov. and Micromonospora rugosa sp. nov., isolated from marine sediment.</title>
        <authorList>
            <person name="Carro L."/>
            <person name="Aysel V."/>
            <person name="Cetin D."/>
            <person name="Igual J.M."/>
            <person name="Klenk H.-P."/>
            <person name="Trujillo M.E."/>
            <person name="Sahin N."/>
        </authorList>
    </citation>
    <scope>NUCLEOTIDE SEQUENCE [LARGE SCALE GENOMIC DNA]</scope>
    <source>
        <strain evidence="7">S2904</strain>
    </source>
</reference>
<dbReference type="GO" id="GO:0046872">
    <property type="term" value="F:metal ion binding"/>
    <property type="evidence" value="ECO:0007669"/>
    <property type="project" value="UniProtKB-KW"/>
</dbReference>